<keyword evidence="2" id="KW-0472">Membrane</keyword>
<protein>
    <submittedName>
        <fullName evidence="3">Uncharacterized protein</fullName>
    </submittedName>
</protein>
<accession>A0A164ZWV5</accession>
<proteinExistence type="predicted"/>
<dbReference type="OrthoDB" id="2686513at2759"/>
<feature type="compositionally biased region" description="Polar residues" evidence="1">
    <location>
        <begin position="103"/>
        <end position="124"/>
    </location>
</feature>
<dbReference type="PROSITE" id="PS51257">
    <property type="entry name" value="PROKAR_LIPOPROTEIN"/>
    <property type="match status" value="1"/>
</dbReference>
<dbReference type="Proteomes" id="UP000076722">
    <property type="component" value="Unassembled WGS sequence"/>
</dbReference>
<organism evidence="3 4">
    <name type="scientific">Sistotremastrum niveocremeum HHB9708</name>
    <dbReference type="NCBI Taxonomy" id="1314777"/>
    <lineage>
        <taxon>Eukaryota</taxon>
        <taxon>Fungi</taxon>
        <taxon>Dikarya</taxon>
        <taxon>Basidiomycota</taxon>
        <taxon>Agaricomycotina</taxon>
        <taxon>Agaricomycetes</taxon>
        <taxon>Sistotremastrales</taxon>
        <taxon>Sistotremastraceae</taxon>
        <taxon>Sertulicium</taxon>
        <taxon>Sertulicium niveocremeum</taxon>
    </lineage>
</organism>
<dbReference type="EMBL" id="KV419395">
    <property type="protein sequence ID" value="KZS98173.1"/>
    <property type="molecule type" value="Genomic_DNA"/>
</dbReference>
<evidence type="ECO:0000313" key="4">
    <source>
        <dbReference type="Proteomes" id="UP000076722"/>
    </source>
</evidence>
<keyword evidence="4" id="KW-1185">Reference proteome</keyword>
<keyword evidence="2" id="KW-1133">Transmembrane helix</keyword>
<dbReference type="AlphaFoldDB" id="A0A164ZWV5"/>
<evidence type="ECO:0000313" key="3">
    <source>
        <dbReference type="EMBL" id="KZS98173.1"/>
    </source>
</evidence>
<name>A0A164ZWV5_9AGAM</name>
<sequence>MAQRTPTLTLILRDGTLYFLVTLSCLVINAIIFRTARLSMKGSASGFLTAVPWVMTCRMMLNIRGLIVNPVTEEIELSHRSSVRFRSSGPTDTEMDELDITTRTYSRNSGYPETPTQLDHSMTTRTDRSIVDRYHEDYASSSTQHV</sequence>
<evidence type="ECO:0000256" key="2">
    <source>
        <dbReference type="SAM" id="Phobius"/>
    </source>
</evidence>
<evidence type="ECO:0000256" key="1">
    <source>
        <dbReference type="SAM" id="MobiDB-lite"/>
    </source>
</evidence>
<gene>
    <name evidence="3" type="ORF">SISNIDRAFT_134383</name>
</gene>
<keyword evidence="2" id="KW-0812">Transmembrane</keyword>
<feature type="transmembrane region" description="Helical" evidence="2">
    <location>
        <begin position="15"/>
        <end position="33"/>
    </location>
</feature>
<feature type="region of interest" description="Disordered" evidence="1">
    <location>
        <begin position="103"/>
        <end position="126"/>
    </location>
</feature>
<reference evidence="3 4" key="1">
    <citation type="journal article" date="2016" name="Mol. Biol. Evol.">
        <title>Comparative Genomics of Early-Diverging Mushroom-Forming Fungi Provides Insights into the Origins of Lignocellulose Decay Capabilities.</title>
        <authorList>
            <person name="Nagy L.G."/>
            <person name="Riley R."/>
            <person name="Tritt A."/>
            <person name="Adam C."/>
            <person name="Daum C."/>
            <person name="Floudas D."/>
            <person name="Sun H."/>
            <person name="Yadav J.S."/>
            <person name="Pangilinan J."/>
            <person name="Larsson K.H."/>
            <person name="Matsuura K."/>
            <person name="Barry K."/>
            <person name="Labutti K."/>
            <person name="Kuo R."/>
            <person name="Ohm R.A."/>
            <person name="Bhattacharya S.S."/>
            <person name="Shirouzu T."/>
            <person name="Yoshinaga Y."/>
            <person name="Martin F.M."/>
            <person name="Grigoriev I.V."/>
            <person name="Hibbett D.S."/>
        </authorList>
    </citation>
    <scope>NUCLEOTIDE SEQUENCE [LARGE SCALE GENOMIC DNA]</scope>
    <source>
        <strain evidence="3 4">HHB9708</strain>
    </source>
</reference>